<evidence type="ECO:0008006" key="3">
    <source>
        <dbReference type="Google" id="ProtNLM"/>
    </source>
</evidence>
<name>A0ABN9RM47_9DINO</name>
<comment type="caution">
    <text evidence="1">The sequence shown here is derived from an EMBL/GenBank/DDBJ whole genome shotgun (WGS) entry which is preliminary data.</text>
</comment>
<gene>
    <name evidence="1" type="ORF">PCOR1329_LOCUS22006</name>
</gene>
<keyword evidence="2" id="KW-1185">Reference proteome</keyword>
<dbReference type="Proteomes" id="UP001189429">
    <property type="component" value="Unassembled WGS sequence"/>
</dbReference>
<proteinExistence type="predicted"/>
<protein>
    <recommendedName>
        <fullName evidence="3">Clathrin light chain</fullName>
    </recommendedName>
</protein>
<organism evidence="1 2">
    <name type="scientific">Prorocentrum cordatum</name>
    <dbReference type="NCBI Taxonomy" id="2364126"/>
    <lineage>
        <taxon>Eukaryota</taxon>
        <taxon>Sar</taxon>
        <taxon>Alveolata</taxon>
        <taxon>Dinophyceae</taxon>
        <taxon>Prorocentrales</taxon>
        <taxon>Prorocentraceae</taxon>
        <taxon>Prorocentrum</taxon>
    </lineage>
</organism>
<sequence length="98" mass="10890">ALASKEAATLALTKAEGLAPASEVPAAKRDQSFTIEGEEKFFSELQTTERTTAERAASTGIKNRLEEVTARRFSGREAEIERWLKKAADYQKTIMDRL</sequence>
<evidence type="ECO:0000313" key="1">
    <source>
        <dbReference type="EMBL" id="CAK0820246.1"/>
    </source>
</evidence>
<evidence type="ECO:0000313" key="2">
    <source>
        <dbReference type="Proteomes" id="UP001189429"/>
    </source>
</evidence>
<dbReference type="EMBL" id="CAUYUJ010007302">
    <property type="protein sequence ID" value="CAK0820246.1"/>
    <property type="molecule type" value="Genomic_DNA"/>
</dbReference>
<feature type="non-terminal residue" evidence="1">
    <location>
        <position position="1"/>
    </location>
</feature>
<reference evidence="1" key="1">
    <citation type="submission" date="2023-10" db="EMBL/GenBank/DDBJ databases">
        <authorList>
            <person name="Chen Y."/>
            <person name="Shah S."/>
            <person name="Dougan E. K."/>
            <person name="Thang M."/>
            <person name="Chan C."/>
        </authorList>
    </citation>
    <scope>NUCLEOTIDE SEQUENCE [LARGE SCALE GENOMIC DNA]</scope>
</reference>
<accession>A0ABN9RM47</accession>
<feature type="non-terminal residue" evidence="1">
    <location>
        <position position="98"/>
    </location>
</feature>